<dbReference type="PROSITE" id="PS51258">
    <property type="entry name" value="MHD1"/>
    <property type="match status" value="1"/>
</dbReference>
<dbReference type="PROSITE" id="PS51259">
    <property type="entry name" value="MHD2"/>
    <property type="match status" value="1"/>
</dbReference>
<dbReference type="Gramene" id="MELO3C011140.2.1">
    <property type="protein sequence ID" value="MELO3C011140.2.1"/>
    <property type="gene ID" value="MELO3C011140.2"/>
</dbReference>
<evidence type="ECO:0000259" key="2">
    <source>
        <dbReference type="PROSITE" id="PS51258"/>
    </source>
</evidence>
<dbReference type="Pfam" id="PF25761">
    <property type="entry name" value="TPR_PATROL1"/>
    <property type="match status" value="1"/>
</dbReference>
<dbReference type="PANTHER" id="PTHR31280">
    <property type="entry name" value="PROTEIN UNC-13 HOMOLOG"/>
    <property type="match status" value="1"/>
</dbReference>
<name>A0A9I9D081_CUCME</name>
<dbReference type="EnsemblPlants" id="MELO3C011140.2.1">
    <property type="protein sequence ID" value="MELO3C011140.2.1"/>
    <property type="gene ID" value="MELO3C011140.2"/>
</dbReference>
<dbReference type="Gene3D" id="1.10.357.50">
    <property type="match status" value="1"/>
</dbReference>
<feature type="region of interest" description="Disordered" evidence="1">
    <location>
        <begin position="114"/>
        <end position="177"/>
    </location>
</feature>
<feature type="compositionally biased region" description="Low complexity" evidence="1">
    <location>
        <begin position="150"/>
        <end position="169"/>
    </location>
</feature>
<dbReference type="PANTHER" id="PTHR31280:SF4">
    <property type="entry name" value="ELONGATION FACTOR TS (DUF810)"/>
    <property type="match status" value="1"/>
</dbReference>
<feature type="region of interest" description="Disordered" evidence="1">
    <location>
        <begin position="45"/>
        <end position="64"/>
    </location>
</feature>
<evidence type="ECO:0000256" key="1">
    <source>
        <dbReference type="SAM" id="MobiDB-lite"/>
    </source>
</evidence>
<feature type="compositionally biased region" description="Pro residues" evidence="1">
    <location>
        <begin position="51"/>
        <end position="61"/>
    </location>
</feature>
<dbReference type="InterPro" id="IPR014772">
    <property type="entry name" value="Munc13_dom-2"/>
</dbReference>
<feature type="domain" description="MHD1" evidence="2">
    <location>
        <begin position="578"/>
        <end position="720"/>
    </location>
</feature>
<evidence type="ECO:0008006" key="5">
    <source>
        <dbReference type="Google" id="ProtNLM"/>
    </source>
</evidence>
<sequence length="1020" mass="113026">PLFYFLVHLSPLSTRSLSLLFLSPLSLSLSLSSMAHLFRDLTLGHSKRESTPPPPSPPPSITPVRPVIVAPDLPSPFGQLASQLSDSDLRLTAFEIFVAACRTSSGKHLTYVSSANSHADSPTHHHSPSSPGLQRSLTSTAASKVKKALGLKSPGSGSKKSPGSASSQGKSKRPLTVGELMRLQMGVSETVDSRVRRALLRISAGQVGRRIESVVVPLELMQQLKASDFTDHQEYDAWQKRTLKVLEAGLLLHPKIPVDKSNATGQRLKQIIHAALDRPIETGKNNESMQVLRSAVTALASRSLDGSLNEVCHWADGMPLNLQLYVMLLEACFDANDEISIIEEIDELMEHIKKTWGMLGLNQMLHNLCFTWVLFHRFVATGQAELDLLHGADSQLTEVVKDAKTSKDSDYAKVLSSTLSSILGWAEKRLLAYHDTFDSGNIDTMQGIVSLGVSAAKILVEDVSNEYRRRRKGEVDVARSRIDTYIRSSLRTAFAQKMEKADSSRRASKSRPNSLPLLAILAKDVGDLAVNEKEVFSPILKKWHPFAAGVAVATLHVCYGNELKQFISGIGELTPDAVQVLRAADKLEKDLVQIAVEDSVDSDDGGKAIIREMPPYEADSAIANLVKSWIKTRLDRMKEWVDRNLQQEAWNPKENQGFASSAVEVLRIIDETLDAYFQLPIPMHPALLPDLVAGLDRCLQYYVTKARSGCGSRNTYIPTMPALTRCTIGSKFQGFGKKKEKLPNSQRKNSQVATLNGDNSLGMPHICVRINTFHRIRSELEVIEKRIVTHLRNSESAHAEDFSSAGKKFELSPAACVEGVQQLSEAVAYKVVFHDLSHVLWDSLYVGEPSSSRIEPFLQELERHLLIISDTVHERVRTRIVTDIMKASFDGFLLVLLAGGPSRAFSRQDSQIIEDDFKLLKDLFWANGDGLPLEMIDKFSTTLRGIIPLLRTDTESIIERFKRVTVETFGSSAKSRLPLPPTSGQWNPTEPNTLLRVLCYRNDDAASKFLKKTYNLPKKL</sequence>
<protein>
    <recommendedName>
        <fullName evidence="5">DUF810 domain-containing protein</fullName>
    </recommendedName>
</protein>
<dbReference type="AlphaFoldDB" id="A0A9I9D081"/>
<reference evidence="4" key="1">
    <citation type="submission" date="2023-03" db="UniProtKB">
        <authorList>
            <consortium name="EnsemblPlants"/>
        </authorList>
    </citation>
    <scope>IDENTIFICATION</scope>
</reference>
<evidence type="ECO:0000313" key="4">
    <source>
        <dbReference type="EnsemblPlants" id="MELO3C011140.2.1"/>
    </source>
</evidence>
<dbReference type="InterPro" id="IPR014770">
    <property type="entry name" value="Munc13_1"/>
</dbReference>
<organism evidence="4">
    <name type="scientific">Cucumis melo</name>
    <name type="common">Muskmelon</name>
    <dbReference type="NCBI Taxonomy" id="3656"/>
    <lineage>
        <taxon>Eukaryota</taxon>
        <taxon>Viridiplantae</taxon>
        <taxon>Streptophyta</taxon>
        <taxon>Embryophyta</taxon>
        <taxon>Tracheophyta</taxon>
        <taxon>Spermatophyta</taxon>
        <taxon>Magnoliopsida</taxon>
        <taxon>eudicotyledons</taxon>
        <taxon>Gunneridae</taxon>
        <taxon>Pentapetalae</taxon>
        <taxon>rosids</taxon>
        <taxon>fabids</taxon>
        <taxon>Cucurbitales</taxon>
        <taxon>Cucurbitaceae</taxon>
        <taxon>Benincaseae</taxon>
        <taxon>Cucumis</taxon>
    </lineage>
</organism>
<feature type="compositionally biased region" description="Polar residues" evidence="1">
    <location>
        <begin position="132"/>
        <end position="142"/>
    </location>
</feature>
<dbReference type="InterPro" id="IPR008528">
    <property type="entry name" value="unc-13_homologue"/>
</dbReference>
<accession>A0A9I9D081</accession>
<proteinExistence type="predicted"/>
<feature type="domain" description="MHD2" evidence="3">
    <location>
        <begin position="851"/>
        <end position="961"/>
    </location>
</feature>
<evidence type="ECO:0000259" key="3">
    <source>
        <dbReference type="PROSITE" id="PS51259"/>
    </source>
</evidence>
<dbReference type="InterPro" id="IPR057984">
    <property type="entry name" value="PATROL1_C"/>
</dbReference>